<proteinExistence type="predicted"/>
<accession>A0A7W5CIH7</accession>
<dbReference type="AlphaFoldDB" id="A0A7W5CIH7"/>
<evidence type="ECO:0000313" key="1">
    <source>
        <dbReference type="EMBL" id="MBB3158300.1"/>
    </source>
</evidence>
<sequence>MNFENVPAVDHARAAQLAVAILDDDDTMANDALTAANEDPRPEAHTNLMLVAAKGTVDFLTATIGREAAGVLLRETLAQLRAAENEASES</sequence>
<gene>
    <name evidence="1" type="ORF">FHS07_001996</name>
</gene>
<organism evidence="1 2">
    <name type="scientific">Microbacterium proteolyticum</name>
    <dbReference type="NCBI Taxonomy" id="1572644"/>
    <lineage>
        <taxon>Bacteria</taxon>
        <taxon>Bacillati</taxon>
        <taxon>Actinomycetota</taxon>
        <taxon>Actinomycetes</taxon>
        <taxon>Micrococcales</taxon>
        <taxon>Microbacteriaceae</taxon>
        <taxon>Microbacterium</taxon>
    </lineage>
</organism>
<name>A0A7W5CIH7_9MICO</name>
<dbReference type="EMBL" id="JACHXY010000002">
    <property type="protein sequence ID" value="MBB3158300.1"/>
    <property type="molecule type" value="Genomic_DNA"/>
</dbReference>
<reference evidence="1 2" key="1">
    <citation type="submission" date="2020-08" db="EMBL/GenBank/DDBJ databases">
        <title>Genomic Encyclopedia of Type Strains, Phase III (KMG-III): the genomes of soil and plant-associated and newly described type strains.</title>
        <authorList>
            <person name="Whitman W."/>
        </authorList>
    </citation>
    <scope>NUCLEOTIDE SEQUENCE [LARGE SCALE GENOMIC DNA]</scope>
    <source>
        <strain evidence="1 2">CECT 8356</strain>
    </source>
</reference>
<comment type="caution">
    <text evidence="1">The sequence shown here is derived from an EMBL/GenBank/DDBJ whole genome shotgun (WGS) entry which is preliminary data.</text>
</comment>
<dbReference type="Proteomes" id="UP000543579">
    <property type="component" value="Unassembled WGS sequence"/>
</dbReference>
<dbReference type="RefSeq" id="WP_183419745.1">
    <property type="nucleotide sequence ID" value="NZ_JACHXY010000002.1"/>
</dbReference>
<protein>
    <submittedName>
        <fullName evidence="1">Uncharacterized protein</fullName>
    </submittedName>
</protein>
<evidence type="ECO:0000313" key="2">
    <source>
        <dbReference type="Proteomes" id="UP000543579"/>
    </source>
</evidence>